<keyword evidence="2" id="KW-0378">Hydrolase</keyword>
<feature type="domain" description="AB hydrolase-1" evidence="1">
    <location>
        <begin position="9"/>
        <end position="245"/>
    </location>
</feature>
<dbReference type="InterPro" id="IPR000073">
    <property type="entry name" value="AB_hydrolase_1"/>
</dbReference>
<comment type="caution">
    <text evidence="2">The sequence shown here is derived from an EMBL/GenBank/DDBJ whole genome shotgun (WGS) entry which is preliminary data.</text>
</comment>
<dbReference type="Proteomes" id="UP000036325">
    <property type="component" value="Unassembled WGS sequence"/>
</dbReference>
<evidence type="ECO:0000259" key="1">
    <source>
        <dbReference type="Pfam" id="PF00561"/>
    </source>
</evidence>
<sequence>MDTSAHTQYPIVLVHGLFGFDHIGPFNYFKGIKQALNNAGATVYVAQVSAANSNELRGEQLLEQVHAICRHYGSPKVNLIGHSQGALTSRYAGAIAPQAVASVTSVSGPNHGSELADRLRQAFTPGKRPELVVAALTTAFGSFMSAISGQPNNPQDALSALNALTTKGVAQFNRKYPQGLPGVWGGMGPEQANGVFYYSWSGIIKGSLLSESINILDPLHNACRVFARFFTHETKQNDGMVGRFSSHLGHVIRSDYALDHMDTINHLAGRRPPKAVDPVKLYVEHAQRLKAKGL</sequence>
<name>A0A0J6J1S8_9PSED</name>
<dbReference type="AlphaFoldDB" id="A0A0J6J1S8"/>
<organism evidence="2 3">
    <name type="scientific">Pseudomonas weihenstephanensis</name>
    <dbReference type="NCBI Taxonomy" id="1608994"/>
    <lineage>
        <taxon>Bacteria</taxon>
        <taxon>Pseudomonadati</taxon>
        <taxon>Pseudomonadota</taxon>
        <taxon>Gammaproteobacteria</taxon>
        <taxon>Pseudomonadales</taxon>
        <taxon>Pseudomonadaceae</taxon>
        <taxon>Pseudomonas</taxon>
    </lineage>
</organism>
<dbReference type="InterPro" id="IPR029058">
    <property type="entry name" value="AB_hydrolase_fold"/>
</dbReference>
<accession>A0A0J6IDK9</accession>
<reference evidence="2 3" key="1">
    <citation type="submission" date="2015-02" db="EMBL/GenBank/DDBJ databases">
        <title>Pseudomonas helleri sp. nov. and Pseudomonas weihenstephanensis sp. nov., isolated from raw cows milk.</title>
        <authorList>
            <person name="von Neubeck M."/>
            <person name="Huptas C."/>
            <person name="Wenning M."/>
            <person name="Scherer S."/>
        </authorList>
    </citation>
    <scope>NUCLEOTIDE SEQUENCE [LARGE SCALE GENOMIC DNA]</scope>
    <source>
        <strain evidence="2 3">DSM 29166</strain>
    </source>
</reference>
<evidence type="ECO:0000313" key="2">
    <source>
        <dbReference type="EMBL" id="KMN12710.1"/>
    </source>
</evidence>
<gene>
    <name evidence="2" type="ORF">TU86_17040</name>
</gene>
<dbReference type="OrthoDB" id="2004167at2"/>
<proteinExistence type="predicted"/>
<evidence type="ECO:0000313" key="3">
    <source>
        <dbReference type="Proteomes" id="UP000036325"/>
    </source>
</evidence>
<dbReference type="RefSeq" id="WP_048365486.1">
    <property type="nucleotide sequence ID" value="NZ_JAAEBV010000001.1"/>
</dbReference>
<dbReference type="Pfam" id="PF00561">
    <property type="entry name" value="Abhydrolase_1"/>
    <property type="match status" value="1"/>
</dbReference>
<dbReference type="STRING" id="1608994.TU86_17040"/>
<dbReference type="GO" id="GO:0016787">
    <property type="term" value="F:hydrolase activity"/>
    <property type="evidence" value="ECO:0007669"/>
    <property type="project" value="UniProtKB-KW"/>
</dbReference>
<protein>
    <submittedName>
        <fullName evidence="2">Alpha/beta hydrolase</fullName>
    </submittedName>
</protein>
<dbReference type="SUPFAM" id="SSF53474">
    <property type="entry name" value="alpha/beta-Hydrolases"/>
    <property type="match status" value="1"/>
</dbReference>
<dbReference type="PATRIC" id="fig|1608994.3.peg.4093"/>
<dbReference type="Gene3D" id="3.40.50.1820">
    <property type="entry name" value="alpha/beta hydrolase"/>
    <property type="match status" value="1"/>
</dbReference>
<accession>A0A0J6J1S8</accession>
<dbReference type="EMBL" id="JYLF01000007">
    <property type="protein sequence ID" value="KMN12710.1"/>
    <property type="molecule type" value="Genomic_DNA"/>
</dbReference>